<feature type="binding site" evidence="7">
    <location>
        <position position="288"/>
    </location>
    <ligand>
        <name>pyridoxal 5'-phosphate</name>
        <dbReference type="ChEBI" id="CHEBI:597326"/>
    </ligand>
</feature>
<feature type="binding site" evidence="7">
    <location>
        <position position="351"/>
    </location>
    <ligand>
        <name>substrate</name>
    </ligand>
</feature>
<dbReference type="AlphaFoldDB" id="A0A3G6J6P9"/>
<dbReference type="Pfam" id="PF00202">
    <property type="entry name" value="Aminotran_3"/>
    <property type="match status" value="1"/>
</dbReference>
<feature type="binding site" evidence="7">
    <location>
        <begin position="352"/>
        <end position="353"/>
    </location>
    <ligand>
        <name>pyridoxal 5'-phosphate</name>
        <dbReference type="ChEBI" id="CHEBI:597326"/>
    </ligand>
</feature>
<dbReference type="InterPro" id="IPR015422">
    <property type="entry name" value="PyrdxlP-dep_Trfase_small"/>
</dbReference>
<dbReference type="NCBIfam" id="NF004624">
    <property type="entry name" value="PRK05964.1"/>
    <property type="match status" value="1"/>
</dbReference>
<dbReference type="GO" id="GO:0005737">
    <property type="term" value="C:cytoplasm"/>
    <property type="evidence" value="ECO:0007669"/>
    <property type="project" value="UniProtKB-SubCell"/>
</dbReference>
<protein>
    <recommendedName>
        <fullName evidence="7">Adenosylmethionine-8-amino-7-oxononanoate aminotransferase</fullName>
        <ecNumber evidence="7">2.6.1.62</ecNumber>
    </recommendedName>
    <alternativeName>
        <fullName evidence="7">7,8-diamino-pelargonic acid aminotransferase</fullName>
        <shortName evidence="7">DAPA AT</shortName>
        <shortName evidence="7">DAPA aminotransferase</shortName>
    </alternativeName>
    <alternativeName>
        <fullName evidence="7">7,8-diaminononanoate synthase</fullName>
        <shortName evidence="7">DANS</shortName>
    </alternativeName>
    <alternativeName>
        <fullName evidence="7">Diaminopelargonic acid synthase</fullName>
    </alternativeName>
</protein>
<keyword evidence="3 7" id="KW-0808">Transferase</keyword>
<sequence length="491" mass="51534">MRCATLERTLMCDSSVGSALSPLDTPVPLHGIKPASPREIRDEISAAATVAFDQAHIWHPYAPSPAAVDPLVVTAATGCWLTFADGSTAIDAMSSWWCAAHGHRHPALVEAAHQQLDSLSHVMFGGLTHHPAVDLAERLLAVAPAGLEKVFFADSGSVAVEVAHKMALQYQRGVGAAKRKRLLTWRGGYHGDTVAPMSVCDPEGGMHTLWRGVLPEQEFLPIPPPQGSSDATIATYVAAASAAMTDDIAAFIFEPLVQGAGGMRFHDARLVTAMVQACHARGIVVIADEIATGFGRTGSMFACDAAQVTPDILCVGKALTGGMMTLSAVLATSKIAAAIDTPAGGGALMHGPTFMANPLACRVAAASVDLFATGYWRPRIGAIEQQLREGLADLAALAGVADVRVCGAIGVVEMRQPVDQQITQQAALSEQVWVRPFGKLIYTMPPFVVTSDELAQIIRGVRAAVIAADNHEKKALLAGANAPNQGSRSRL</sequence>
<dbReference type="PANTHER" id="PTHR42684:SF17">
    <property type="entry name" value="ADENOSYLMETHIONINE-8-AMINO-7-OXONONANOATE AMINOTRANSFERASE"/>
    <property type="match status" value="1"/>
</dbReference>
<dbReference type="SUPFAM" id="SSF53383">
    <property type="entry name" value="PLP-dependent transferases"/>
    <property type="match status" value="1"/>
</dbReference>
<feature type="modified residue" description="N6-(pyridoxal phosphate)lysine" evidence="7">
    <location>
        <position position="317"/>
    </location>
</feature>
<feature type="binding site" evidence="7">
    <location>
        <position position="435"/>
    </location>
    <ligand>
        <name>substrate</name>
    </ligand>
</feature>
<feature type="binding site" evidence="7">
    <location>
        <begin position="156"/>
        <end position="157"/>
    </location>
    <ligand>
        <name>pyridoxal 5'-phosphate</name>
        <dbReference type="ChEBI" id="CHEBI:597326"/>
    </ligand>
</feature>
<reference evidence="8 9" key="1">
    <citation type="submission" date="2018-11" db="EMBL/GenBank/DDBJ databases">
        <authorList>
            <person name="Kleinhagauer T."/>
            <person name="Glaeser S.P."/>
            <person name="Spergser J."/>
            <person name="Ruckert C."/>
            <person name="Kaempfer P."/>
            <person name="Busse H.-J."/>
        </authorList>
    </citation>
    <scope>NUCLEOTIDE SEQUENCE [LARGE SCALE GENOMIC DNA]</scope>
    <source>
        <strain evidence="8 9">200CH</strain>
    </source>
</reference>
<evidence type="ECO:0000256" key="6">
    <source>
        <dbReference type="ARBA" id="ARBA00022898"/>
    </source>
</evidence>
<keyword evidence="2 7" id="KW-0032">Aminotransferase</keyword>
<evidence type="ECO:0000313" key="8">
    <source>
        <dbReference type="EMBL" id="AZA13492.1"/>
    </source>
</evidence>
<keyword evidence="9" id="KW-1185">Reference proteome</keyword>
<dbReference type="PROSITE" id="PS00600">
    <property type="entry name" value="AA_TRANSFER_CLASS_3"/>
    <property type="match status" value="1"/>
</dbReference>
<evidence type="ECO:0000256" key="3">
    <source>
        <dbReference type="ARBA" id="ARBA00022679"/>
    </source>
</evidence>
<dbReference type="Proteomes" id="UP000269019">
    <property type="component" value="Chromosome"/>
</dbReference>
<dbReference type="InterPro" id="IPR005814">
    <property type="entry name" value="Aminotrans_3"/>
</dbReference>
<comment type="subunit">
    <text evidence="7">Homodimer.</text>
</comment>
<dbReference type="InterPro" id="IPR015421">
    <property type="entry name" value="PyrdxlP-dep_Trfase_major"/>
</dbReference>
<name>A0A3G6J6P9_9CORY</name>
<dbReference type="NCBIfam" id="TIGR00508">
    <property type="entry name" value="bioA"/>
    <property type="match status" value="1"/>
</dbReference>
<dbReference type="CDD" id="cd00610">
    <property type="entry name" value="OAT_like"/>
    <property type="match status" value="1"/>
</dbReference>
<dbReference type="KEGG" id="ccho:CCHOA_05455"/>
<comment type="catalytic activity">
    <reaction evidence="7">
        <text>(8S)-8-amino-7-oxononanoate + S-adenosyl-L-methionine = S-adenosyl-4-methylsulfanyl-2-oxobutanoate + (7R,8S)-7,8-diammoniononanoate</text>
        <dbReference type="Rhea" id="RHEA:16861"/>
        <dbReference type="ChEBI" id="CHEBI:16490"/>
        <dbReference type="ChEBI" id="CHEBI:59789"/>
        <dbReference type="ChEBI" id="CHEBI:149468"/>
        <dbReference type="ChEBI" id="CHEBI:149469"/>
        <dbReference type="EC" id="2.6.1.62"/>
    </reaction>
</comment>
<dbReference type="InterPro" id="IPR005815">
    <property type="entry name" value="BioA"/>
</dbReference>
<evidence type="ECO:0000256" key="5">
    <source>
        <dbReference type="ARBA" id="ARBA00022756"/>
    </source>
</evidence>
<keyword evidence="7" id="KW-0963">Cytoplasm</keyword>
<dbReference type="InterPro" id="IPR015424">
    <property type="entry name" value="PyrdxlP-dep_Trfase"/>
</dbReference>
<keyword evidence="5 7" id="KW-0093">Biotin biosynthesis</keyword>
<dbReference type="Gene3D" id="3.90.1150.10">
    <property type="entry name" value="Aspartate Aminotransferase, domain 1"/>
    <property type="match status" value="1"/>
</dbReference>
<dbReference type="InterPro" id="IPR049704">
    <property type="entry name" value="Aminotrans_3_PPA_site"/>
</dbReference>
<comment type="subcellular location">
    <subcellularLocation>
        <location evidence="7">Cytoplasm</location>
    </subcellularLocation>
</comment>
<dbReference type="HAMAP" id="MF_00834">
    <property type="entry name" value="BioA"/>
    <property type="match status" value="1"/>
</dbReference>
<keyword evidence="4 7" id="KW-0949">S-adenosyl-L-methionine</keyword>
<evidence type="ECO:0000256" key="1">
    <source>
        <dbReference type="ARBA" id="ARBA00001933"/>
    </source>
</evidence>
<dbReference type="PANTHER" id="PTHR42684">
    <property type="entry name" value="ADENOSYLMETHIONINE-8-AMINO-7-OXONONANOATE AMINOTRANSFERASE"/>
    <property type="match status" value="1"/>
</dbReference>
<accession>A0A3G6J6P9</accession>
<feature type="binding site" evidence="7">
    <location>
        <position position="317"/>
    </location>
    <ligand>
        <name>substrate</name>
    </ligand>
</feature>
<dbReference type="GO" id="GO:0030170">
    <property type="term" value="F:pyridoxal phosphate binding"/>
    <property type="evidence" value="ECO:0007669"/>
    <property type="project" value="UniProtKB-UniRule"/>
</dbReference>
<comment type="pathway">
    <text evidence="7">Cofactor biosynthesis; biotin biosynthesis; 7,8-diaminononanoate from 8-amino-7-oxononanoate (SAM route): step 1/1.</text>
</comment>
<feature type="site" description="Participates in the substrate recognition with KAPA and in a stacking interaction with the adenine ring of SAM" evidence="7">
    <location>
        <position position="61"/>
    </location>
</feature>
<dbReference type="GO" id="GO:0004015">
    <property type="term" value="F:adenosylmethionine-8-amino-7-oxononanoate transaminase activity"/>
    <property type="evidence" value="ECO:0007669"/>
    <property type="project" value="UniProtKB-UniRule"/>
</dbReference>
<keyword evidence="6 7" id="KW-0663">Pyridoxal phosphate</keyword>
<feature type="binding site" evidence="7">
    <location>
        <position position="96"/>
    </location>
    <ligand>
        <name>substrate</name>
    </ligand>
</feature>
<evidence type="ECO:0000313" key="9">
    <source>
        <dbReference type="Proteomes" id="UP000269019"/>
    </source>
</evidence>
<evidence type="ECO:0000256" key="4">
    <source>
        <dbReference type="ARBA" id="ARBA00022691"/>
    </source>
</evidence>
<comment type="cofactor">
    <cofactor evidence="1 7">
        <name>pyridoxal 5'-phosphate</name>
        <dbReference type="ChEBI" id="CHEBI:597326"/>
    </cofactor>
</comment>
<proteinExistence type="inferred from homology"/>
<comment type="similarity">
    <text evidence="7">Belongs to the class-III pyridoxal-phosphate-dependent aminotransferase family. BioA subfamily.</text>
</comment>
<feature type="binding site" evidence="7">
    <location>
        <position position="189"/>
    </location>
    <ligand>
        <name>substrate</name>
    </ligand>
</feature>
<dbReference type="EC" id="2.6.1.62" evidence="7"/>
<gene>
    <name evidence="7 8" type="primary">bioA</name>
    <name evidence="8" type="ORF">CCHOA_05455</name>
</gene>
<dbReference type="EMBL" id="CP033896">
    <property type="protein sequence ID" value="AZA13492.1"/>
    <property type="molecule type" value="Genomic_DNA"/>
</dbReference>
<dbReference type="UniPathway" id="UPA00078">
    <property type="reaction ID" value="UER00160"/>
</dbReference>
<comment type="function">
    <text evidence="7">Catalyzes the transfer of the alpha-amino group from S-adenosyl-L-methionine (SAM) to 7-keto-8-aminopelargonic acid (KAPA) to form 7,8-diaminopelargonic acid (DAPA). It is the only aminotransferase known to utilize SAM as an amino donor.</text>
</comment>
<dbReference type="GO" id="GO:0009102">
    <property type="term" value="P:biotin biosynthetic process"/>
    <property type="evidence" value="ECO:0007669"/>
    <property type="project" value="UniProtKB-UniRule"/>
</dbReference>
<evidence type="ECO:0000256" key="2">
    <source>
        <dbReference type="ARBA" id="ARBA00022576"/>
    </source>
</evidence>
<evidence type="ECO:0000256" key="7">
    <source>
        <dbReference type="HAMAP-Rule" id="MF_00834"/>
    </source>
</evidence>
<organism evidence="8 9">
    <name type="scientific">Corynebacterium choanae</name>
    <dbReference type="NCBI Taxonomy" id="1862358"/>
    <lineage>
        <taxon>Bacteria</taxon>
        <taxon>Bacillati</taxon>
        <taxon>Actinomycetota</taxon>
        <taxon>Actinomycetes</taxon>
        <taxon>Mycobacteriales</taxon>
        <taxon>Corynebacteriaceae</taxon>
        <taxon>Corynebacterium</taxon>
    </lineage>
</organism>
<dbReference type="Gene3D" id="3.40.640.10">
    <property type="entry name" value="Type I PLP-dependent aspartate aminotransferase-like (Major domain)"/>
    <property type="match status" value="1"/>
</dbReference>